<dbReference type="InterPro" id="IPR051532">
    <property type="entry name" value="Ester_Hydrolysis_Enzymes"/>
</dbReference>
<reference evidence="3" key="1">
    <citation type="submission" date="2016-04" db="EMBL/GenBank/DDBJ databases">
        <authorList>
            <person name="Evans L.H."/>
            <person name="Alamgir A."/>
            <person name="Owens N."/>
            <person name="Weber N.D."/>
            <person name="Virtaneva K."/>
            <person name="Barbian K."/>
            <person name="Babar A."/>
            <person name="Rosenke K."/>
        </authorList>
    </citation>
    <scope>NUCLEOTIDE SEQUENCE</scope>
    <source>
        <strain evidence="3">Nono1</strain>
    </source>
</reference>
<name>A0A1M4DXD1_9ACTN</name>
<dbReference type="GO" id="GO:0004622">
    <property type="term" value="F:phosphatidylcholine lysophospholipase activity"/>
    <property type="evidence" value="ECO:0007669"/>
    <property type="project" value="TreeGrafter"/>
</dbReference>
<dbReference type="SUPFAM" id="SSF52266">
    <property type="entry name" value="SGNH hydrolase"/>
    <property type="match status" value="1"/>
</dbReference>
<dbReference type="PANTHER" id="PTHR30383">
    <property type="entry name" value="THIOESTERASE 1/PROTEASE 1/LYSOPHOSPHOLIPASE L1"/>
    <property type="match status" value="1"/>
</dbReference>
<evidence type="ECO:0000313" key="3">
    <source>
        <dbReference type="EMBL" id="SBO91227.1"/>
    </source>
</evidence>
<evidence type="ECO:0000259" key="2">
    <source>
        <dbReference type="Pfam" id="PF13472"/>
    </source>
</evidence>
<accession>A0A1M4DXD1</accession>
<organism evidence="3">
    <name type="scientific">Nonomuraea gerenzanensis</name>
    <dbReference type="NCBI Taxonomy" id="93944"/>
    <lineage>
        <taxon>Bacteria</taxon>
        <taxon>Bacillati</taxon>
        <taxon>Actinomycetota</taxon>
        <taxon>Actinomycetes</taxon>
        <taxon>Streptosporangiales</taxon>
        <taxon>Streptosporangiaceae</taxon>
        <taxon>Nonomuraea</taxon>
    </lineage>
</organism>
<feature type="domain" description="SGNH hydrolase-type esterase" evidence="2">
    <location>
        <begin position="53"/>
        <end position="191"/>
    </location>
</feature>
<evidence type="ECO:0000256" key="1">
    <source>
        <dbReference type="SAM" id="SignalP"/>
    </source>
</evidence>
<dbReference type="PANTHER" id="PTHR30383:SF5">
    <property type="entry name" value="SGNH HYDROLASE-TYPE ESTERASE DOMAIN-CONTAINING PROTEIN"/>
    <property type="match status" value="1"/>
</dbReference>
<feature type="chain" id="PRO_5039411716" description="SGNH hydrolase-type esterase domain-containing protein" evidence="1">
    <location>
        <begin position="20"/>
        <end position="262"/>
    </location>
</feature>
<dbReference type="InterPro" id="IPR036514">
    <property type="entry name" value="SGNH_hydro_sf"/>
</dbReference>
<feature type="signal peptide" evidence="1">
    <location>
        <begin position="1"/>
        <end position="19"/>
    </location>
</feature>
<dbReference type="EMBL" id="LT559118">
    <property type="protein sequence ID" value="SBO91227.1"/>
    <property type="molecule type" value="Genomic_DNA"/>
</dbReference>
<dbReference type="Pfam" id="PF13472">
    <property type="entry name" value="Lipase_GDSL_2"/>
    <property type="match status" value="1"/>
</dbReference>
<dbReference type="Gene3D" id="3.40.50.1110">
    <property type="entry name" value="SGNH hydrolase"/>
    <property type="match status" value="1"/>
</dbReference>
<proteinExistence type="predicted"/>
<protein>
    <recommendedName>
        <fullName evidence="2">SGNH hydrolase-type esterase domain-containing protein</fullName>
    </recommendedName>
</protein>
<dbReference type="InterPro" id="IPR013830">
    <property type="entry name" value="SGNH_hydro"/>
</dbReference>
<dbReference type="AlphaFoldDB" id="A0A1M4DXD1"/>
<sequence length="262" mass="27496">MKRPIVITLGLLLAAALCAAGTVAYLTFLRPATNPPADACAAQATRPRVVAAGASMTQGSLGADWVGALRAAFPGYELVNAGSNGNTTADLLERVDTDIVACRPAAVTLLIGTNDVRNGVPLDDYRANLRAIVDRVKSGTGARVALMSLPPLGEDLGAPINRTLTGYNAAVKDLAAETGSDYLPLHERMADVLRHGTRSPYGFSFPLAFTVAAQHYLLRRSWDEIADAGGRELLVDHVHLTDRGGAIVTELAGGWLTGLRGT</sequence>
<gene>
    <name evidence="3" type="ORF">BN4615_P741</name>
</gene>
<keyword evidence="1" id="KW-0732">Signal</keyword>
<dbReference type="RefSeq" id="WP_225270620.1">
    <property type="nucleotide sequence ID" value="NZ_CP084058.1"/>
</dbReference>